<gene>
    <name evidence="1" type="ORF">Cboi01_000113100</name>
</gene>
<dbReference type="EMBL" id="BSXV01000381">
    <property type="protein sequence ID" value="GME88869.1"/>
    <property type="molecule type" value="Genomic_DNA"/>
</dbReference>
<dbReference type="Proteomes" id="UP001165101">
    <property type="component" value="Unassembled WGS sequence"/>
</dbReference>
<protein>
    <submittedName>
        <fullName evidence="1">Unnamed protein product</fullName>
    </submittedName>
</protein>
<evidence type="ECO:0000313" key="1">
    <source>
        <dbReference type="EMBL" id="GME88869.1"/>
    </source>
</evidence>
<reference evidence="1" key="1">
    <citation type="submission" date="2023-04" db="EMBL/GenBank/DDBJ databases">
        <title>Candida boidinii NBRC 1967.</title>
        <authorList>
            <person name="Ichikawa N."/>
            <person name="Sato H."/>
            <person name="Tonouchi N."/>
        </authorList>
    </citation>
    <scope>NUCLEOTIDE SEQUENCE</scope>
    <source>
        <strain evidence="1">NBRC 1967</strain>
    </source>
</reference>
<proteinExistence type="predicted"/>
<accession>A0ACB5TI84</accession>
<organism evidence="1 2">
    <name type="scientific">Candida boidinii</name>
    <name type="common">Yeast</name>
    <dbReference type="NCBI Taxonomy" id="5477"/>
    <lineage>
        <taxon>Eukaryota</taxon>
        <taxon>Fungi</taxon>
        <taxon>Dikarya</taxon>
        <taxon>Ascomycota</taxon>
        <taxon>Saccharomycotina</taxon>
        <taxon>Pichiomycetes</taxon>
        <taxon>Pichiales</taxon>
        <taxon>Pichiaceae</taxon>
        <taxon>Ogataea</taxon>
        <taxon>Ogataea/Candida clade</taxon>
    </lineage>
</organism>
<comment type="caution">
    <text evidence="1">The sequence shown here is derived from an EMBL/GenBank/DDBJ whole genome shotgun (WGS) entry which is preliminary data.</text>
</comment>
<keyword evidence="2" id="KW-1185">Reference proteome</keyword>
<evidence type="ECO:0000313" key="2">
    <source>
        <dbReference type="Proteomes" id="UP001165101"/>
    </source>
</evidence>
<sequence length="622" mass="72020">MCSSNSNTNSNNTSTNNNSKRKLQQILPIPSKNSNININSDTNINKDSSNSLPLKTKKKYNKKRKLLSNKSNYIPSVTTKIINKNPPEFQDQPKPRHLKSCSRCLTCELEIVIPIKRSNIIKNLSDNIDDLKLKVDELLSNHILLQKKCIEKGLKIDGLLDINTINYFESQNNTTNLLEFNMEEDDDDNDDDDDIDTAVPDQESERENSVAEDEEEEEQQKQSKETENDNNEIKLPTSTSMINSNTRSNSTNKLFSPVSTATSLSSDEDENEMEKLSINEEFEKDECGFIKSDYSIDEINYIKNINNNNNNNEKLNQFNLIINNSIVKSISLNNVLNYFKIFNNNYINLLLSIIKPMKDPNYYFKNFNLKFWIIILICERKFLNIELFNYIKLKLNELLLINNTNNYSNDLNNNKNSLNIELIESIIILTTYSVEFKIDDDLTYYNWLLNLKNIYSIDSNRFNSDSNSDSNSSSSPVIADYLKYINNLGIQYSLKLGLSWPDSRLIKNNNDEENDNLLENYNLNYSSKLSQEYLNCSYETNKLLANILKLDSTTSSTSANDSIIKLKQSNFIDLNYKILKLRNKIENNYFNSNSIVKNSINNYYKIILSLNLDQLDLFKFKF</sequence>
<name>A0ACB5TI84_CANBO</name>